<name>A0A1D5RMS8_HUMAN</name>
<proteinExistence type="predicted"/>
<accession>A0A1D5RMS8</accession>
<protein>
    <submittedName>
        <fullName evidence="1">WD repeat containing planar cell polarity effector</fullName>
    </submittedName>
</protein>
<dbReference type="ChiTaRS" id="WDPCP">
    <property type="organism name" value="human"/>
</dbReference>
<dbReference type="OrthoDB" id="10013020at2759"/>
<dbReference type="GeneTree" id="ENSGT00390000016551"/>
<dbReference type="Antibodypedia" id="47438">
    <property type="antibodies" value="105 antibodies from 20 providers"/>
</dbReference>
<dbReference type="EMBL" id="AC009501">
    <property type="status" value="NOT_ANNOTATED_CDS"/>
    <property type="molecule type" value="Genomic_DNA"/>
</dbReference>
<dbReference type="Bgee" id="ENSG00000143951">
    <property type="expression patterns" value="Expressed in kidney epithelium and 198 other cell types or tissues"/>
</dbReference>
<dbReference type="HGNC" id="HGNC:28027">
    <property type="gene designation" value="WDPCP"/>
</dbReference>
<dbReference type="EMBL" id="KF510823">
    <property type="status" value="NOT_ANNOTATED_CDS"/>
    <property type="molecule type" value="Genomic_DNA"/>
</dbReference>
<dbReference type="EMBL" id="AC074367">
    <property type="status" value="NOT_ANNOTATED_CDS"/>
    <property type="molecule type" value="Genomic_DNA"/>
</dbReference>
<organism evidence="1 2">
    <name type="scientific">Homo sapiens</name>
    <name type="common">Human</name>
    <dbReference type="NCBI Taxonomy" id="9606"/>
    <lineage>
        <taxon>Eukaryota</taxon>
        <taxon>Metazoa</taxon>
        <taxon>Chordata</taxon>
        <taxon>Craniata</taxon>
        <taxon>Vertebrata</taxon>
        <taxon>Euteleostomi</taxon>
        <taxon>Mammalia</taxon>
        <taxon>Eutheria</taxon>
        <taxon>Euarchontoglires</taxon>
        <taxon>Primates</taxon>
        <taxon>Haplorrhini</taxon>
        <taxon>Catarrhini</taxon>
        <taxon>Hominidae</taxon>
        <taxon>Homo</taxon>
    </lineage>
</organism>
<dbReference type="Ensembl" id="ENST00000473678.1">
    <property type="protein sequence ID" value="ENSP00000430288.1"/>
    <property type="gene ID" value="ENSG00000143951.17"/>
</dbReference>
<reference evidence="1" key="5">
    <citation type="submission" date="2025-09" db="UniProtKB">
        <authorList>
            <consortium name="Ensembl"/>
        </authorList>
    </citation>
    <scope>IDENTIFICATION</scope>
</reference>
<dbReference type="VEuPathDB" id="HostDB:ENSG00000143951"/>
<dbReference type="Proteomes" id="UP000005640">
    <property type="component" value="Chromosome 2"/>
</dbReference>
<reference evidence="1 2" key="2">
    <citation type="journal article" date="2004" name="Nature">
        <title>Finishing the euchromatic sequence of the human genome.</title>
        <authorList>
            <consortium name="International Human Genome Sequencing Consortium"/>
        </authorList>
    </citation>
    <scope>NUCLEOTIDE SEQUENCE [LARGE SCALE GENOMIC DNA]</scope>
</reference>
<evidence type="ECO:0000313" key="2">
    <source>
        <dbReference type="Proteomes" id="UP000005640"/>
    </source>
</evidence>
<evidence type="ECO:0000313" key="1">
    <source>
        <dbReference type="Ensembl" id="ENSP00000430288.1"/>
    </source>
</evidence>
<dbReference type="EMBL" id="AC079353">
    <property type="status" value="NOT_ANNOTATED_CDS"/>
    <property type="molecule type" value="Genomic_DNA"/>
</dbReference>
<dbReference type="EMBL" id="KF456672">
    <property type="status" value="NOT_ANNOTATED_CDS"/>
    <property type="molecule type" value="Genomic_DNA"/>
</dbReference>
<gene>
    <name evidence="1" type="primary">WDPCP</name>
</gene>
<sequence length="8" mass="909">MESSDVNK</sequence>
<feature type="non-terminal residue" evidence="1">
    <location>
        <position position="8"/>
    </location>
</feature>
<dbReference type="Ensembl" id="ENST00000473678.1">
    <property type="protein sequence ID" value="ENSP00000430288.1"/>
    <property type="gene ID" value="ENSG00000143951.16"/>
</dbReference>
<reference evidence="1 2" key="3">
    <citation type="journal article" date="2005" name="Nature">
        <title>Generation and annotation of the DNA sequences of human chromosomes 2 and 4.</title>
        <authorList>
            <person name="Hillier L.W."/>
            <person name="Graves T.A."/>
            <person name="Fulton R.S."/>
            <person name="Fulton L.A."/>
            <person name="Pepin K.H."/>
            <person name="Minx P."/>
            <person name="Wagner-McPherson C."/>
            <person name="Layman D."/>
            <person name="Wylie K."/>
            <person name="Sekhon M."/>
            <person name="Becker M.C."/>
            <person name="Fewell G.A."/>
            <person name="Delehaunty K.D."/>
            <person name="Miner T.L."/>
            <person name="Nash W.E."/>
            <person name="Kremitzki C."/>
            <person name="Oddy L."/>
            <person name="Du H."/>
            <person name="Sun H."/>
            <person name="Bradshaw-Cordum H."/>
            <person name="Ali J."/>
            <person name="Carter J."/>
            <person name="Cordes M."/>
            <person name="Harris A."/>
            <person name="Isak A."/>
            <person name="van Brunt A."/>
            <person name="Nguyen C."/>
            <person name="Du F."/>
            <person name="Courtney L."/>
            <person name="Kalicki J."/>
            <person name="Ozersky P."/>
            <person name="Abbott S."/>
            <person name="Armstrong J."/>
            <person name="Belter E.A."/>
            <person name="Caruso L."/>
            <person name="Cedroni M."/>
            <person name="Cotton M."/>
            <person name="Davidson T."/>
            <person name="Desai A."/>
            <person name="Elliott G."/>
            <person name="Erb T."/>
            <person name="Fronick C."/>
            <person name="Gaige T."/>
            <person name="Haakenson W."/>
            <person name="Haglund K."/>
            <person name="Holmes A."/>
            <person name="Harkins R."/>
            <person name="Kim K."/>
            <person name="Kruchowski S.S."/>
            <person name="Strong C.M."/>
            <person name="Grewal N."/>
            <person name="Goyea E."/>
            <person name="Hou S."/>
            <person name="Levy A."/>
            <person name="Martinka S."/>
            <person name="Mead K."/>
            <person name="McLellan M.D."/>
            <person name="Meyer R."/>
            <person name="Randall-Maher J."/>
            <person name="Tomlinson C."/>
            <person name="Dauphin-Kohlberg S."/>
            <person name="Kozlowicz-Reilly A."/>
            <person name="Shah N."/>
            <person name="Swearengen-Shahid S."/>
            <person name="Snider J."/>
            <person name="Strong J.T."/>
            <person name="Thompson J."/>
            <person name="Yoakum M."/>
            <person name="Leonard S."/>
            <person name="Pearman C."/>
            <person name="Trani L."/>
            <person name="Radionenko M."/>
            <person name="Waligorski J.E."/>
            <person name="Wang C."/>
            <person name="Rock S.M."/>
            <person name="Tin-Wollam A.M."/>
            <person name="Maupin R."/>
            <person name="Latreille P."/>
            <person name="Wendl M.C."/>
            <person name="Yang S.P."/>
            <person name="Pohl C."/>
            <person name="Wallis J.W."/>
            <person name="Spieth J."/>
            <person name="Bieri T.A."/>
            <person name="Berkowicz N."/>
            <person name="Nelson J.O."/>
            <person name="Osborne J."/>
            <person name="Ding L."/>
            <person name="Meyer R."/>
            <person name="Sabo A."/>
            <person name="Shotland Y."/>
            <person name="Sinha P."/>
            <person name="Wohldmann P.E."/>
            <person name="Cook L.L."/>
            <person name="Hickenbotham M.T."/>
            <person name="Eldred J."/>
            <person name="Williams D."/>
            <person name="Jones T.A."/>
            <person name="She X."/>
            <person name="Ciccarelli F.D."/>
            <person name="Izaurralde E."/>
            <person name="Taylor J."/>
            <person name="Schmutz J."/>
            <person name="Myers R.M."/>
            <person name="Cox D.R."/>
            <person name="Huang X."/>
            <person name="McPherson J.D."/>
            <person name="Mardis E.R."/>
            <person name="Clifton S.W."/>
            <person name="Warren W.C."/>
            <person name="Chinwalla A.T."/>
            <person name="Eddy S.R."/>
            <person name="Marra M.A."/>
            <person name="Ovcharenko I."/>
            <person name="Furey T.S."/>
            <person name="Miller W."/>
            <person name="Eichler E.E."/>
            <person name="Bork P."/>
            <person name="Suyama M."/>
            <person name="Torrents D."/>
            <person name="Waterston R.H."/>
            <person name="Wilson R.K."/>
        </authorList>
    </citation>
    <scope>NUCLEOTIDE SEQUENCE [LARGE SCALE GENOMIC DNA]</scope>
</reference>
<reference evidence="1" key="4">
    <citation type="submission" date="2025-08" db="UniProtKB">
        <authorList>
            <consortium name="Ensembl"/>
        </authorList>
    </citation>
    <scope>IDENTIFICATION</scope>
</reference>
<reference evidence="1 2" key="1">
    <citation type="journal article" date="2001" name="Nature">
        <title>Initial sequencing and analysis of the human genome.</title>
        <authorList>
            <consortium name="International Human Genome Sequencing Consortium"/>
            <person name="Lander E.S."/>
            <person name="Linton L.M."/>
            <person name="Birren B."/>
            <person name="Nusbaum C."/>
            <person name="Zody M.C."/>
            <person name="Baldwin J."/>
            <person name="Devon K."/>
            <person name="Dewar K."/>
            <person name="Doyle M."/>
            <person name="FitzHugh W."/>
            <person name="Funke R."/>
            <person name="Gage D."/>
            <person name="Harris K."/>
            <person name="Heaford A."/>
            <person name="Howland J."/>
            <person name="Kann L."/>
            <person name="Lehoczky J."/>
            <person name="LeVine R."/>
            <person name="McEwan P."/>
            <person name="McKernan K."/>
            <person name="Meldrim J."/>
            <person name="Mesirov J.P."/>
            <person name="Miranda C."/>
            <person name="Morris W."/>
            <person name="Naylor J."/>
            <person name="Raymond C."/>
            <person name="Rosetti M."/>
            <person name="Santos R."/>
            <person name="Sheridan A."/>
            <person name="Sougnez C."/>
            <person name="Stange-Thomann N."/>
            <person name="Stojanovic N."/>
            <person name="Subramanian A."/>
            <person name="Wyman D."/>
            <person name="Rogers J."/>
            <person name="Sulston J."/>
            <person name="Ainscough R."/>
            <person name="Beck S."/>
            <person name="Bentley D."/>
            <person name="Burton J."/>
            <person name="Clee C."/>
            <person name="Carter N."/>
            <person name="Coulson A."/>
            <person name="Deadman R."/>
            <person name="Deloukas P."/>
            <person name="Dunham A."/>
            <person name="Dunham I."/>
            <person name="Durbin R."/>
            <person name="French L."/>
            <person name="Grafham D."/>
            <person name="Gregory S."/>
            <person name="Hubbard T."/>
            <person name="Humphray S."/>
            <person name="Hunt A."/>
            <person name="Jones M."/>
            <person name="Lloyd C."/>
            <person name="McMurray A."/>
            <person name="Matthews L."/>
            <person name="Mercer S."/>
            <person name="Milne S."/>
            <person name="Mullikin J.C."/>
            <person name="Mungall A."/>
            <person name="Plumb R."/>
            <person name="Ross M."/>
            <person name="Shownkeen R."/>
            <person name="Sims S."/>
            <person name="Waterston R.H."/>
            <person name="Wilson R.K."/>
            <person name="Hillier L.W."/>
            <person name="McPherson J.D."/>
            <person name="Marra M.A."/>
            <person name="Mardis E.R."/>
            <person name="Fulton L.A."/>
            <person name="Chinwalla A.T."/>
            <person name="Pepin K.H."/>
            <person name="Gish W.R."/>
            <person name="Chissoe S.L."/>
            <person name="Wendl M.C."/>
            <person name="Delehaunty K.D."/>
            <person name="Miner T.L."/>
            <person name="Delehaunty A."/>
            <person name="Kramer J.B."/>
            <person name="Cook L.L."/>
            <person name="Fulton R.S."/>
            <person name="Johnson D.L."/>
            <person name="Minx P.J."/>
            <person name="Clifton S.W."/>
            <person name="Hawkins T."/>
            <person name="Branscomb E."/>
            <person name="Predki P."/>
            <person name="Richardson P."/>
            <person name="Wenning S."/>
            <person name="Slezak T."/>
            <person name="Doggett N."/>
            <person name="Cheng J.F."/>
            <person name="Olsen A."/>
            <person name="Lucas S."/>
            <person name="Elkin C."/>
            <person name="Uberbacher E."/>
            <person name="Frazier M."/>
            <person name="Gibbs R.A."/>
            <person name="Muzny D.M."/>
            <person name="Scherer S.E."/>
            <person name="Bouck J.B."/>
            <person name="Sodergren E.J."/>
            <person name="Worley K.C."/>
            <person name="Rives C.M."/>
            <person name="Gorrell J.H."/>
            <person name="Metzker M.L."/>
            <person name="Naylor S.L."/>
            <person name="Kucherlapati R.S."/>
            <person name="Nelson D.L."/>
            <person name="Weinstock G.M."/>
            <person name="Sakaki Y."/>
            <person name="Fujiyama A."/>
            <person name="Hattori M."/>
            <person name="Yada T."/>
            <person name="Toyoda A."/>
            <person name="Itoh T."/>
            <person name="Kawagoe C."/>
            <person name="Watanabe H."/>
            <person name="Totoki Y."/>
            <person name="Taylor T."/>
            <person name="Weissenbach J."/>
            <person name="Heilig R."/>
            <person name="Saurin W."/>
            <person name="Artiguenave F."/>
            <person name="Brottier P."/>
            <person name="Bruls T."/>
            <person name="Pelletier E."/>
            <person name="Robert C."/>
            <person name="Wincker P."/>
            <person name="Smith D.R."/>
            <person name="Doucette-Stamm L."/>
            <person name="Rubenfield M."/>
            <person name="Weinstock K."/>
            <person name="Lee H.M."/>
            <person name="Dubois J."/>
            <person name="Rosenthal A."/>
            <person name="Platzer M."/>
            <person name="Nyakatura G."/>
            <person name="Taudien S."/>
            <person name="Rump A."/>
            <person name="Yang H."/>
            <person name="Yu J."/>
            <person name="Wang J."/>
            <person name="Huang G."/>
            <person name="Gu J."/>
            <person name="Hood L."/>
            <person name="Rowen L."/>
            <person name="Madan A."/>
            <person name="Qin S."/>
            <person name="Davis R.W."/>
            <person name="Federspiel N.A."/>
            <person name="Abola A.P."/>
            <person name="Proctor M.J."/>
            <person name="Myers R.M."/>
            <person name="Schmutz J."/>
            <person name="Dickson M."/>
            <person name="Grimwood J."/>
            <person name="Cox D.R."/>
            <person name="Olson M.V."/>
            <person name="Kaul R."/>
            <person name="Raymond C."/>
            <person name="Shimizu N."/>
            <person name="Kawasaki K."/>
            <person name="Minoshima S."/>
            <person name="Evans G.A."/>
            <person name="Athanasiou M."/>
            <person name="Schultz R."/>
            <person name="Roe B.A."/>
            <person name="Chen F."/>
            <person name="Pan H."/>
            <person name="Ramser J."/>
            <person name="Lehrach H."/>
            <person name="Reinhardt R."/>
            <person name="McCombie W.R."/>
            <person name="de la Bastide M."/>
            <person name="Dedhia N."/>
            <person name="Blocker H."/>
            <person name="Hornischer K."/>
            <person name="Nordsiek G."/>
            <person name="Agarwala R."/>
            <person name="Aravind L."/>
            <person name="Bailey J.A."/>
            <person name="Bateman A."/>
            <person name="Batzoglou S."/>
            <person name="Birney E."/>
            <person name="Bork P."/>
            <person name="Brown D.G."/>
            <person name="Burge C.B."/>
            <person name="Cerutti L."/>
            <person name="Chen H.C."/>
            <person name="Church D."/>
            <person name="Clamp M."/>
            <person name="Copley R.R."/>
            <person name="Doerks T."/>
            <person name="Eddy S.R."/>
            <person name="Eichler E.E."/>
            <person name="Furey T.S."/>
            <person name="Galagan J."/>
            <person name="Gilbert J.G."/>
            <person name="Harmon C."/>
            <person name="Hayashizaki Y."/>
            <person name="Haussler D."/>
            <person name="Hermjakob H."/>
            <person name="Hokamp K."/>
            <person name="Jang W."/>
            <person name="Johnson L.S."/>
            <person name="Jones T.A."/>
            <person name="Kasif S."/>
            <person name="Kaspryzk A."/>
            <person name="Kennedy S."/>
            <person name="Kent W.J."/>
            <person name="Kitts P."/>
            <person name="Koonin E.V."/>
            <person name="Korf I."/>
            <person name="Kulp D."/>
            <person name="Lancet D."/>
            <person name="Lowe T.M."/>
            <person name="McLysaght A."/>
            <person name="Mikkelsen T."/>
            <person name="Moran J.V."/>
            <person name="Mulder N."/>
            <person name="Pollara V.J."/>
            <person name="Ponting C.P."/>
            <person name="Schuler G."/>
            <person name="Schultz J."/>
            <person name="Slater G."/>
            <person name="Smit A.F."/>
            <person name="Stupka E."/>
            <person name="Szustakowski J."/>
            <person name="Thierry-Mieg D."/>
            <person name="Thierry-Mieg J."/>
            <person name="Wagner L."/>
            <person name="Wallis J."/>
            <person name="Wheeler R."/>
            <person name="Williams A."/>
            <person name="Wolf Y.I."/>
            <person name="Wolfe K.H."/>
            <person name="Yang S.P."/>
            <person name="Yeh R.F."/>
            <person name="Collins F."/>
            <person name="Guyer M.S."/>
            <person name="Peterson J."/>
            <person name="Felsenfeld A."/>
            <person name="Wetterstrand K.A."/>
            <person name="Patrinos A."/>
            <person name="Morgan M.J."/>
            <person name="de Jong P."/>
            <person name="Catanese J.J."/>
            <person name="Osoegawa K."/>
            <person name="Shizuya H."/>
            <person name="Choi S."/>
            <person name="Chen Y.J."/>
        </authorList>
    </citation>
    <scope>NUCLEOTIDE SEQUENCE [LARGE SCALE GENOMIC DNA]</scope>
</reference>
<dbReference type="ExpressionAtlas" id="A0A1D5RMS8">
    <property type="expression patterns" value="baseline and differential"/>
</dbReference>
<keyword evidence="2" id="KW-1185">Reference proteome</keyword>
<dbReference type="EMBL" id="AC114748">
    <property type="status" value="NOT_ANNOTATED_CDS"/>
    <property type="molecule type" value="Genomic_DNA"/>
</dbReference>
<dbReference type="EMBL" id="AC067953">
    <property type="status" value="NOT_ANNOTATED_CDS"/>
    <property type="molecule type" value="Genomic_DNA"/>
</dbReference>
<dbReference type="EMBL" id="AC096664">
    <property type="status" value="NOT_ANNOTATED_CDS"/>
    <property type="molecule type" value="Genomic_DNA"/>
</dbReference>
<dbReference type="EMBL" id="AC016734">
    <property type="status" value="NOT_ANNOTATED_CDS"/>
    <property type="molecule type" value="Genomic_DNA"/>
</dbReference>
<dbReference type="OpenTargets" id="ENSG00000143951"/>